<dbReference type="Gene3D" id="3.40.50.150">
    <property type="entry name" value="Vaccinia Virus protein VP39"/>
    <property type="match status" value="1"/>
</dbReference>
<dbReference type="InterPro" id="IPR029063">
    <property type="entry name" value="SAM-dependent_MTases_sf"/>
</dbReference>
<dbReference type="RefSeq" id="WP_073071701.1">
    <property type="nucleotide sequence ID" value="NZ_FQXN01000001.1"/>
</dbReference>
<dbReference type="EMBL" id="FQXN01000001">
    <property type="protein sequence ID" value="SHH23914.1"/>
    <property type="molecule type" value="Genomic_DNA"/>
</dbReference>
<evidence type="ECO:0000256" key="2">
    <source>
        <dbReference type="ARBA" id="ARBA00022603"/>
    </source>
</evidence>
<evidence type="ECO:0000256" key="4">
    <source>
        <dbReference type="SAM" id="Coils"/>
    </source>
</evidence>
<organism evidence="6 7">
    <name type="scientific">Thermosipho atlanticus DSM 15807</name>
    <dbReference type="NCBI Taxonomy" id="1123380"/>
    <lineage>
        <taxon>Bacteria</taxon>
        <taxon>Thermotogati</taxon>
        <taxon>Thermotogota</taxon>
        <taxon>Thermotogae</taxon>
        <taxon>Thermotogales</taxon>
        <taxon>Fervidobacteriaceae</taxon>
        <taxon>Thermosipho</taxon>
    </lineage>
</organism>
<gene>
    <name evidence="6" type="ORF">SAMN02745199_0462</name>
</gene>
<keyword evidence="4" id="KW-0175">Coiled coil</keyword>
<proteinExistence type="inferred from homology"/>
<dbReference type="OrthoDB" id="9800801at2"/>
<evidence type="ECO:0000313" key="7">
    <source>
        <dbReference type="Proteomes" id="UP000242592"/>
    </source>
</evidence>
<name>A0A1M5RC36_9BACT</name>
<evidence type="ECO:0000256" key="1">
    <source>
        <dbReference type="ARBA" id="ARBA00006594"/>
    </source>
</evidence>
<accession>A0A1M5RC36</accession>
<evidence type="ECO:0000256" key="3">
    <source>
        <dbReference type="ARBA" id="ARBA00022679"/>
    </source>
</evidence>
<feature type="coiled-coil region" evidence="4">
    <location>
        <begin position="3"/>
        <end position="69"/>
    </location>
</feature>
<evidence type="ECO:0000313" key="6">
    <source>
        <dbReference type="EMBL" id="SHH23914.1"/>
    </source>
</evidence>
<reference evidence="7" key="1">
    <citation type="submission" date="2016-11" db="EMBL/GenBank/DDBJ databases">
        <authorList>
            <person name="Varghese N."/>
            <person name="Submissions S."/>
        </authorList>
    </citation>
    <scope>NUCLEOTIDE SEQUENCE [LARGE SCALE GENOMIC DNA]</scope>
    <source>
        <strain evidence="7">DSM 15807</strain>
    </source>
</reference>
<comment type="similarity">
    <text evidence="1">Belongs to the N(4)/N(6)-methyltransferase family.</text>
</comment>
<dbReference type="PRINTS" id="PR00508">
    <property type="entry name" value="S21N4MTFRASE"/>
</dbReference>
<dbReference type="InterPro" id="IPR002941">
    <property type="entry name" value="DNA_methylase_N4/N6"/>
</dbReference>
<dbReference type="InterPro" id="IPR001091">
    <property type="entry name" value="RM_Methyltransferase"/>
</dbReference>
<dbReference type="PROSITE" id="PS00092">
    <property type="entry name" value="N6_MTASE"/>
    <property type="match status" value="1"/>
</dbReference>
<dbReference type="Proteomes" id="UP000242592">
    <property type="component" value="Unassembled WGS sequence"/>
</dbReference>
<dbReference type="AlphaFoldDB" id="A0A1M5RC36"/>
<dbReference type="GO" id="GO:0003677">
    <property type="term" value="F:DNA binding"/>
    <property type="evidence" value="ECO:0007669"/>
    <property type="project" value="InterPro"/>
</dbReference>
<protein>
    <submittedName>
        <fullName evidence="6">Adenine-specific DNA-methyltransferase</fullName>
    </submittedName>
</protein>
<evidence type="ECO:0000259" key="5">
    <source>
        <dbReference type="Pfam" id="PF01555"/>
    </source>
</evidence>
<dbReference type="InterPro" id="IPR002052">
    <property type="entry name" value="DNA_methylase_N6_adenine_CS"/>
</dbReference>
<keyword evidence="2 6" id="KW-0489">Methyltransferase</keyword>
<keyword evidence="3 6" id="KW-0808">Transferase</keyword>
<feature type="domain" description="DNA methylase N-4/N-6" evidence="5">
    <location>
        <begin position="505"/>
        <end position="822"/>
    </location>
</feature>
<dbReference type="GO" id="GO:0032259">
    <property type="term" value="P:methylation"/>
    <property type="evidence" value="ECO:0007669"/>
    <property type="project" value="UniProtKB-KW"/>
</dbReference>
<dbReference type="SUPFAM" id="SSF53335">
    <property type="entry name" value="S-adenosyl-L-methionine-dependent methyltransferases"/>
    <property type="match status" value="1"/>
</dbReference>
<keyword evidence="7" id="KW-1185">Reference proteome</keyword>
<sequence>MESEKLKEKLREKLRELFRFESEDLDFGIYRLTNYKRREIENFINKDLIEEIQKQLQLLGEEESQKIKEEFEKTKQEIKITLGEDAFENGELNENFKNTPLAKKYYEKKKQLENMEISEDLERQIYNHIINFFSRYYDKGDFISKRRYGKNEKYVVPYNGEEVLLYWTNKDQYYIKTTEYFRKYTFKVKGLTVNFKVVEAEEEKANIKSQEKKFFVLNEKIFDFDEKNKKLNIYFEYRTLNNEETEKYKQGQTVSQDRINEEIVRILDNKTQQNILTRLIFEREGEKTLIEKHLYRYTRRNTTDYFIHKDLKGFLERELDFYIKNEFLQLEDLQVLEESGYFDKLRLYLIGVRAFRNIALKIIEFLAQIENFQKKLWEKKKFVIDTHYVITLDKIKEYAGEEFLESILDEILNNEKQLKEWKELFGIDIKGKDDLILNNGQLQLNGKEWKKLPIDTKYFDEEFKWKLLVSLSKNNDLDEILDGVLIKSENFHALNLLLNKYYEKVQTIYIDPPFNTKTSEILYKNGYKHSTWLTLMENRIYLARKFISENGIFISAIDETEVRYLMNLCDQIFNKKNRIGTIIVLANPQGRVDRKLSLTSEYNLIYAKNIEKTPDLGISKEGKWTNLKRTGTNSRREDRPLRFYPILLKEGKIFMITDEEYSKIYDKEKKQFNDDFLKTIVDKYSKQGYDVILPMSNSGEYLVWQREFERVKREKDFYKIINGNIYTPPINVKTPKTIWIDPKYSNPEYGTESLKHLIWNKNIDVSKNTPKSVFTVSDFCNLIPSNYILDFFAGSGTTAHAIMKLNKEDGGKRKFILVEMADYFDTVIIPRIKKVAYSFNWKEGKPQDTDGIGIFFKYHTLEQYEDALENIEFEEAQETLYEFSDYFVKYMFEWETKSSKTFLNIDDMKDPFNYKLKIIENYQPKTVNVDLVETFNYLLGLHVKGYKVLEENGRKYVFIFGKCKSQHKNV</sequence>
<dbReference type="Pfam" id="PF01555">
    <property type="entry name" value="N6_N4_Mtase"/>
    <property type="match status" value="1"/>
</dbReference>
<dbReference type="GO" id="GO:0008170">
    <property type="term" value="F:N-methyltransferase activity"/>
    <property type="evidence" value="ECO:0007669"/>
    <property type="project" value="InterPro"/>
</dbReference>